<keyword evidence="2" id="KW-1185">Reference proteome</keyword>
<organism evidence="1 2">
    <name type="scientific">Croceitalea marina</name>
    <dbReference type="NCBI Taxonomy" id="1775166"/>
    <lineage>
        <taxon>Bacteria</taxon>
        <taxon>Pseudomonadati</taxon>
        <taxon>Bacteroidota</taxon>
        <taxon>Flavobacteriia</taxon>
        <taxon>Flavobacteriales</taxon>
        <taxon>Flavobacteriaceae</taxon>
        <taxon>Croceitalea</taxon>
    </lineage>
</organism>
<dbReference type="RefSeq" id="WP_339142027.1">
    <property type="nucleotide sequence ID" value="NZ_JBHULB010000013.1"/>
</dbReference>
<accession>A0ABW5MVV9</accession>
<name>A0ABW5MVV9_9FLAO</name>
<dbReference type="Proteomes" id="UP001597526">
    <property type="component" value="Unassembled WGS sequence"/>
</dbReference>
<evidence type="ECO:0000313" key="2">
    <source>
        <dbReference type="Proteomes" id="UP001597526"/>
    </source>
</evidence>
<gene>
    <name evidence="1" type="ORF">ACFSQJ_10285</name>
</gene>
<proteinExistence type="predicted"/>
<sequence>MKKKSIIISERSHKDMKQLSLTYGSPIGALTEAMIRYFKRTGINPKDAINENPSTMIKILDKRIVSFLKVQERDILKPLKDEVYMNSKNQKLELVELTNSLKDVLGKINDADKNRTLLVKGELTKHKDCLIEIASFLDGRGKSGLNQRIKEIFN</sequence>
<protein>
    <submittedName>
        <fullName evidence="1">BfmA/BtgA family mobilization protein</fullName>
    </submittedName>
</protein>
<dbReference type="NCBIfam" id="NF041200">
    <property type="entry name" value="mob_BfmA_Nterm"/>
    <property type="match status" value="1"/>
</dbReference>
<evidence type="ECO:0000313" key="1">
    <source>
        <dbReference type="EMBL" id="MFD2587320.1"/>
    </source>
</evidence>
<reference evidence="2" key="1">
    <citation type="journal article" date="2019" name="Int. J. Syst. Evol. Microbiol.">
        <title>The Global Catalogue of Microorganisms (GCM) 10K type strain sequencing project: providing services to taxonomists for standard genome sequencing and annotation.</title>
        <authorList>
            <consortium name="The Broad Institute Genomics Platform"/>
            <consortium name="The Broad Institute Genome Sequencing Center for Infectious Disease"/>
            <person name="Wu L."/>
            <person name="Ma J."/>
        </authorList>
    </citation>
    <scope>NUCLEOTIDE SEQUENCE [LARGE SCALE GENOMIC DNA]</scope>
    <source>
        <strain evidence="2">KCTC 52368</strain>
    </source>
</reference>
<dbReference type="EMBL" id="JBHULB010000013">
    <property type="protein sequence ID" value="MFD2587320.1"/>
    <property type="molecule type" value="Genomic_DNA"/>
</dbReference>
<dbReference type="InterPro" id="IPR048012">
    <property type="entry name" value="BfmA-like_N"/>
</dbReference>
<comment type="caution">
    <text evidence="1">The sequence shown here is derived from an EMBL/GenBank/DDBJ whole genome shotgun (WGS) entry which is preliminary data.</text>
</comment>